<evidence type="ECO:0000313" key="3">
    <source>
        <dbReference type="Proteomes" id="UP000276133"/>
    </source>
</evidence>
<name>A0A3M7S0C2_BRAPC</name>
<organism evidence="2 3">
    <name type="scientific">Brachionus plicatilis</name>
    <name type="common">Marine rotifer</name>
    <name type="synonym">Brachionus muelleri</name>
    <dbReference type="NCBI Taxonomy" id="10195"/>
    <lineage>
        <taxon>Eukaryota</taxon>
        <taxon>Metazoa</taxon>
        <taxon>Spiralia</taxon>
        <taxon>Gnathifera</taxon>
        <taxon>Rotifera</taxon>
        <taxon>Eurotatoria</taxon>
        <taxon>Monogononta</taxon>
        <taxon>Pseudotrocha</taxon>
        <taxon>Ploima</taxon>
        <taxon>Brachionidae</taxon>
        <taxon>Brachionus</taxon>
    </lineage>
</organism>
<evidence type="ECO:0000313" key="2">
    <source>
        <dbReference type="EMBL" id="RNA29254.1"/>
    </source>
</evidence>
<keyword evidence="3" id="KW-1185">Reference proteome</keyword>
<keyword evidence="1" id="KW-1133">Transmembrane helix</keyword>
<sequence length="192" mass="22301">MYKAGLDVVENKTNVWNIQNGDHCNKNKKMIARTNPMALRRILFTNFPLVLIDTFFPFLHPISRLKFMAGNDLDNFNFDSSTTLLNMTGRFFNLNAWRLPSPNTTFFWLDPLNFLFHLGKVKANENSQMVTQYRMMTNSLNLLLNESSIFFLSVTSRNLSTLSAATVKMPTMTPLNSVNKNILHPYRPRDWR</sequence>
<proteinExistence type="predicted"/>
<comment type="caution">
    <text evidence="2">The sequence shown here is derived from an EMBL/GenBank/DDBJ whole genome shotgun (WGS) entry which is preliminary data.</text>
</comment>
<accession>A0A3M7S0C2</accession>
<feature type="transmembrane region" description="Helical" evidence="1">
    <location>
        <begin position="38"/>
        <end position="59"/>
    </location>
</feature>
<protein>
    <submittedName>
        <fullName evidence="2">Uncharacterized protein</fullName>
    </submittedName>
</protein>
<dbReference type="AlphaFoldDB" id="A0A3M7S0C2"/>
<evidence type="ECO:0000256" key="1">
    <source>
        <dbReference type="SAM" id="Phobius"/>
    </source>
</evidence>
<keyword evidence="1" id="KW-0472">Membrane</keyword>
<gene>
    <name evidence="2" type="ORF">BpHYR1_046836</name>
</gene>
<keyword evidence="1" id="KW-0812">Transmembrane</keyword>
<dbReference type="EMBL" id="REGN01002258">
    <property type="protein sequence ID" value="RNA29254.1"/>
    <property type="molecule type" value="Genomic_DNA"/>
</dbReference>
<reference evidence="2 3" key="1">
    <citation type="journal article" date="2018" name="Sci. Rep.">
        <title>Genomic signatures of local adaptation to the degree of environmental predictability in rotifers.</title>
        <authorList>
            <person name="Franch-Gras L."/>
            <person name="Hahn C."/>
            <person name="Garcia-Roger E.M."/>
            <person name="Carmona M.J."/>
            <person name="Serra M."/>
            <person name="Gomez A."/>
        </authorList>
    </citation>
    <scope>NUCLEOTIDE SEQUENCE [LARGE SCALE GENOMIC DNA]</scope>
    <source>
        <strain evidence="2">HYR1</strain>
    </source>
</reference>
<dbReference type="Proteomes" id="UP000276133">
    <property type="component" value="Unassembled WGS sequence"/>
</dbReference>